<comment type="caution">
    <text evidence="2">The sequence shown here is derived from an EMBL/GenBank/DDBJ whole genome shotgun (WGS) entry which is preliminary data.</text>
</comment>
<evidence type="ECO:0000256" key="1">
    <source>
        <dbReference type="SAM" id="MobiDB-lite"/>
    </source>
</evidence>
<evidence type="ECO:0008006" key="4">
    <source>
        <dbReference type="Google" id="ProtNLM"/>
    </source>
</evidence>
<sequence>MEHHRPDTDRRSAAAMLACDPSTLSALVRYGLPCTGEPGRERFDSRDLFNLALYSGTGRTAVERNVAAALAWTRASCEELIAPRVSSFELRVDCADPDGCRPDARNALARPRKGAYGGTVRNVRARPAAGGNRSVRARSAGARQGAAATARSSGPALALSAVLRTVGDCPVLRSRGLRAVLREFMGAELRWLRLPEALRDDADRLVPRGFAGCGAASRYLERLCREEGIPATTRIGWVVGLPDLVHAWLEVEDEDGVTKVIDPSFALLSDLIPRANPMLLDPGLGFRTNRLVPTGLHVGGDVASHSCGDGRPHARVTTRIVPLQLAP</sequence>
<dbReference type="AlphaFoldDB" id="A0A4V2YVT4"/>
<feature type="compositionally biased region" description="Low complexity" evidence="1">
    <location>
        <begin position="128"/>
        <end position="147"/>
    </location>
</feature>
<dbReference type="EMBL" id="SMKU01000120">
    <property type="protein sequence ID" value="TDD82757.1"/>
    <property type="molecule type" value="Genomic_DNA"/>
</dbReference>
<accession>A0A4V2YVT4</accession>
<keyword evidence="3" id="KW-1185">Reference proteome</keyword>
<name>A0A4V2YVT4_9ACTN</name>
<reference evidence="2 3" key="1">
    <citation type="submission" date="2019-03" db="EMBL/GenBank/DDBJ databases">
        <title>Draft genome sequences of novel Actinobacteria.</title>
        <authorList>
            <person name="Sahin N."/>
            <person name="Ay H."/>
            <person name="Saygin H."/>
        </authorList>
    </citation>
    <scope>NUCLEOTIDE SEQUENCE [LARGE SCALE GENOMIC DNA]</scope>
    <source>
        <strain evidence="2 3">H3C3</strain>
    </source>
</reference>
<evidence type="ECO:0000313" key="3">
    <source>
        <dbReference type="Proteomes" id="UP000294513"/>
    </source>
</evidence>
<organism evidence="2 3">
    <name type="scientific">Actinomadura rubrisoli</name>
    <dbReference type="NCBI Taxonomy" id="2530368"/>
    <lineage>
        <taxon>Bacteria</taxon>
        <taxon>Bacillati</taxon>
        <taxon>Actinomycetota</taxon>
        <taxon>Actinomycetes</taxon>
        <taxon>Streptosporangiales</taxon>
        <taxon>Thermomonosporaceae</taxon>
        <taxon>Actinomadura</taxon>
    </lineage>
</organism>
<dbReference type="Proteomes" id="UP000294513">
    <property type="component" value="Unassembled WGS sequence"/>
</dbReference>
<evidence type="ECO:0000313" key="2">
    <source>
        <dbReference type="EMBL" id="TDD82757.1"/>
    </source>
</evidence>
<gene>
    <name evidence="2" type="ORF">E1298_22165</name>
</gene>
<dbReference type="RefSeq" id="WP_131896244.1">
    <property type="nucleotide sequence ID" value="NZ_SMKU01000120.1"/>
</dbReference>
<proteinExistence type="predicted"/>
<protein>
    <recommendedName>
        <fullName evidence="4">Transglutaminase domain-containing protein</fullName>
    </recommendedName>
</protein>
<feature type="region of interest" description="Disordered" evidence="1">
    <location>
        <begin position="127"/>
        <end position="147"/>
    </location>
</feature>
<dbReference type="OrthoDB" id="3217495at2"/>